<dbReference type="Pfam" id="PF06823">
    <property type="entry name" value="DUF1236"/>
    <property type="match status" value="1"/>
</dbReference>
<proteinExistence type="predicted"/>
<comment type="caution">
    <text evidence="2">The sequence shown here is derived from an EMBL/GenBank/DDBJ whole genome shotgun (WGS) entry which is preliminary data.</text>
</comment>
<evidence type="ECO:0000313" key="2">
    <source>
        <dbReference type="EMBL" id="MCP3053921.1"/>
    </source>
</evidence>
<sequence length="93" mass="9936">MLRTALIVALSTFALTMAASAQGADEKVIVLQYAADNPSDNAQLPTVPQLGDSVPDTVALQQVPGNSNLVYFYYDGEPVLVDLKTRSIVRIGQ</sequence>
<dbReference type="Proteomes" id="UP001155220">
    <property type="component" value="Unassembled WGS sequence"/>
</dbReference>
<dbReference type="AlphaFoldDB" id="A0A9X2KDZ8"/>
<feature type="signal peptide" evidence="1">
    <location>
        <begin position="1"/>
        <end position="23"/>
    </location>
</feature>
<accession>A0A9X2KDZ8</accession>
<evidence type="ECO:0000313" key="3">
    <source>
        <dbReference type="Proteomes" id="UP001155220"/>
    </source>
</evidence>
<organism evidence="2 3">
    <name type="scientific">Aurantimonas marianensis</name>
    <dbReference type="NCBI Taxonomy" id="2920428"/>
    <lineage>
        <taxon>Bacteria</taxon>
        <taxon>Pseudomonadati</taxon>
        <taxon>Pseudomonadota</taxon>
        <taxon>Alphaproteobacteria</taxon>
        <taxon>Hyphomicrobiales</taxon>
        <taxon>Aurantimonadaceae</taxon>
        <taxon>Aurantimonas</taxon>
    </lineage>
</organism>
<dbReference type="EMBL" id="JALHBS010000009">
    <property type="protein sequence ID" value="MCP3053921.1"/>
    <property type="molecule type" value="Genomic_DNA"/>
</dbReference>
<feature type="chain" id="PRO_5040933468" evidence="1">
    <location>
        <begin position="24"/>
        <end position="93"/>
    </location>
</feature>
<keyword evidence="1" id="KW-0732">Signal</keyword>
<name>A0A9X2KDZ8_9HYPH</name>
<dbReference type="InterPro" id="IPR009642">
    <property type="entry name" value="DUF1236"/>
</dbReference>
<gene>
    <name evidence="2" type="ORF">MJ956_02010</name>
</gene>
<dbReference type="RefSeq" id="WP_253962805.1">
    <property type="nucleotide sequence ID" value="NZ_JALHBS010000009.1"/>
</dbReference>
<reference evidence="2" key="1">
    <citation type="submission" date="2022-03" db="EMBL/GenBank/DDBJ databases">
        <title>Aurantimonas Liuensis sp. Nov., isolated from the hadal seawater of the Mariana Trench.</title>
        <authorList>
            <person name="Liu R."/>
        </authorList>
    </citation>
    <scope>NUCLEOTIDE SEQUENCE</scope>
    <source>
        <strain evidence="2">LRZ36</strain>
    </source>
</reference>
<evidence type="ECO:0000256" key="1">
    <source>
        <dbReference type="SAM" id="SignalP"/>
    </source>
</evidence>
<protein>
    <submittedName>
        <fullName evidence="2">DUF1236 domain-containing protein</fullName>
    </submittedName>
</protein>
<keyword evidence="3" id="KW-1185">Reference proteome</keyword>